<gene>
    <name evidence="5" type="ORF">Taro_023079</name>
</gene>
<dbReference type="InterPro" id="IPR036388">
    <property type="entry name" value="WH-like_DNA-bd_sf"/>
</dbReference>
<dbReference type="OrthoDB" id="340227at2759"/>
<dbReference type="Proteomes" id="UP000652761">
    <property type="component" value="Unassembled WGS sequence"/>
</dbReference>
<feature type="compositionally biased region" description="Basic residues" evidence="3">
    <location>
        <begin position="59"/>
        <end position="68"/>
    </location>
</feature>
<evidence type="ECO:0000313" key="5">
    <source>
        <dbReference type="EMBL" id="MQL90480.1"/>
    </source>
</evidence>
<dbReference type="EMBL" id="NMUH01001246">
    <property type="protein sequence ID" value="MQL90480.1"/>
    <property type="molecule type" value="Genomic_DNA"/>
</dbReference>
<feature type="compositionally biased region" description="Low complexity" evidence="3">
    <location>
        <begin position="94"/>
        <end position="125"/>
    </location>
</feature>
<feature type="compositionally biased region" description="Pro residues" evidence="3">
    <location>
        <begin position="81"/>
        <end position="93"/>
    </location>
</feature>
<dbReference type="PANTHER" id="PTHR22792">
    <property type="entry name" value="LUPUS LA PROTEIN-RELATED"/>
    <property type="match status" value="1"/>
</dbReference>
<reference evidence="5" key="1">
    <citation type="submission" date="2017-07" db="EMBL/GenBank/DDBJ databases">
        <title>Taro Niue Genome Assembly and Annotation.</title>
        <authorList>
            <person name="Atibalentja N."/>
            <person name="Keating K."/>
            <person name="Fields C.J."/>
        </authorList>
    </citation>
    <scope>NUCLEOTIDE SEQUENCE</scope>
    <source>
        <strain evidence="5">Niue_2</strain>
        <tissue evidence="5">Leaf</tissue>
    </source>
</reference>
<feature type="non-terminal residue" evidence="5">
    <location>
        <position position="526"/>
    </location>
</feature>
<evidence type="ECO:0000313" key="6">
    <source>
        <dbReference type="Proteomes" id="UP000652761"/>
    </source>
</evidence>
<dbReference type="GO" id="GO:0005737">
    <property type="term" value="C:cytoplasm"/>
    <property type="evidence" value="ECO:0007669"/>
    <property type="project" value="UniProtKB-ARBA"/>
</dbReference>
<feature type="compositionally biased region" description="Gly residues" evidence="3">
    <location>
        <begin position="234"/>
        <end position="245"/>
    </location>
</feature>
<dbReference type="Pfam" id="PF05383">
    <property type="entry name" value="La"/>
    <property type="match status" value="1"/>
</dbReference>
<feature type="region of interest" description="Disordered" evidence="3">
    <location>
        <begin position="1"/>
        <end position="371"/>
    </location>
</feature>
<name>A0A843V9S9_COLES</name>
<dbReference type="SUPFAM" id="SSF46785">
    <property type="entry name" value="Winged helix' DNA-binding domain"/>
    <property type="match status" value="1"/>
</dbReference>
<feature type="compositionally biased region" description="Low complexity" evidence="3">
    <location>
        <begin position="213"/>
        <end position="222"/>
    </location>
</feature>
<sequence length="526" mass="55433">LASSPPPPPPGKPLTLFAPEHHHPLPNPNPRQEKTSIALSPESPLMAAAADPSAALSPRFRRSGRNHHSPWSQVVRGEPDPASPSSPSSPSPPAAAMSIAPSEAPDRFPPAAGEASEEPPAAGLEQPLPPPPSDGGDQGASAREKKSAWSRPSNGIAEAEPVMGAVSWPALSEATKASPKSSCSESLKALSDGSVFAPPAPVVSSPPPKQTANISNSNSSTNYGVPARQKPGKRGGGSGSGGTNAGKGVAALPNGRSAPTPTSAESSQNSLGKVMASEPAIRDLNNRGGSNLDHGSRGGGFPSQLQGGNEHQRSFGGNKRGNSGGGGPHHNLGNRRDPERGGGYDWNHRPFGGGRDVQMQQRPQHQPRPMVRPFIRPPPLVSPAFITPPSPRVGPFGNPMGYHGKSFILWVLDIFDDSLVATILMVCVHLPDIPSPLFYFPPAPPPESLGAMPFVAPPAMFFAAPDPQLQSVVAKQIEYYFSPENLCKDIYLRQNMDEEGWVPVSLIAGFNRVRFKYLFAIDYHLQ</sequence>
<accession>A0A843V9S9</accession>
<dbReference type="CDD" id="cd07323">
    <property type="entry name" value="LAM"/>
    <property type="match status" value="1"/>
</dbReference>
<dbReference type="InterPro" id="IPR036390">
    <property type="entry name" value="WH_DNA-bd_sf"/>
</dbReference>
<keyword evidence="1 2" id="KW-0694">RNA-binding</keyword>
<proteinExistence type="predicted"/>
<dbReference type="PANTHER" id="PTHR22792:SF132">
    <property type="entry name" value="LA-RELATED PROTEIN 1"/>
    <property type="match status" value="1"/>
</dbReference>
<organism evidence="5 6">
    <name type="scientific">Colocasia esculenta</name>
    <name type="common">Wild taro</name>
    <name type="synonym">Arum esculentum</name>
    <dbReference type="NCBI Taxonomy" id="4460"/>
    <lineage>
        <taxon>Eukaryota</taxon>
        <taxon>Viridiplantae</taxon>
        <taxon>Streptophyta</taxon>
        <taxon>Embryophyta</taxon>
        <taxon>Tracheophyta</taxon>
        <taxon>Spermatophyta</taxon>
        <taxon>Magnoliopsida</taxon>
        <taxon>Liliopsida</taxon>
        <taxon>Araceae</taxon>
        <taxon>Aroideae</taxon>
        <taxon>Colocasieae</taxon>
        <taxon>Colocasia</taxon>
    </lineage>
</organism>
<protein>
    <recommendedName>
        <fullName evidence="4">HTH La-type RNA-binding domain-containing protein</fullName>
    </recommendedName>
</protein>
<feature type="compositionally biased region" description="Pro residues" evidence="3">
    <location>
        <begin position="198"/>
        <end position="209"/>
    </location>
</feature>
<dbReference type="AlphaFoldDB" id="A0A843V9S9"/>
<evidence type="ECO:0000256" key="2">
    <source>
        <dbReference type="PROSITE-ProRule" id="PRU00332"/>
    </source>
</evidence>
<dbReference type="PROSITE" id="PS50961">
    <property type="entry name" value="HTH_LA"/>
    <property type="match status" value="1"/>
</dbReference>
<dbReference type="Gene3D" id="1.10.10.10">
    <property type="entry name" value="Winged helix-like DNA-binding domain superfamily/Winged helix DNA-binding domain"/>
    <property type="match status" value="1"/>
</dbReference>
<feature type="compositionally biased region" description="Low complexity" evidence="3">
    <location>
        <begin position="43"/>
        <end position="58"/>
    </location>
</feature>
<dbReference type="InterPro" id="IPR045180">
    <property type="entry name" value="La_dom_prot"/>
</dbReference>
<feature type="compositionally biased region" description="Pro residues" evidence="3">
    <location>
        <begin position="1"/>
        <end position="12"/>
    </location>
</feature>
<feature type="compositionally biased region" description="Polar residues" evidence="3">
    <location>
        <begin position="257"/>
        <end position="271"/>
    </location>
</feature>
<dbReference type="GO" id="GO:0003723">
    <property type="term" value="F:RNA binding"/>
    <property type="evidence" value="ECO:0007669"/>
    <property type="project" value="UniProtKB-UniRule"/>
</dbReference>
<dbReference type="SMART" id="SM00715">
    <property type="entry name" value="LA"/>
    <property type="match status" value="1"/>
</dbReference>
<feature type="domain" description="HTH La-type RNA-binding" evidence="4">
    <location>
        <begin position="463"/>
        <end position="526"/>
    </location>
</feature>
<feature type="compositionally biased region" description="Gly residues" evidence="3">
    <location>
        <begin position="318"/>
        <end position="328"/>
    </location>
</feature>
<feature type="non-terminal residue" evidence="5">
    <location>
        <position position="1"/>
    </location>
</feature>
<evidence type="ECO:0000256" key="3">
    <source>
        <dbReference type="SAM" id="MobiDB-lite"/>
    </source>
</evidence>
<feature type="compositionally biased region" description="Low complexity" evidence="3">
    <location>
        <begin position="356"/>
        <end position="371"/>
    </location>
</feature>
<keyword evidence="6" id="KW-1185">Reference proteome</keyword>
<feature type="compositionally biased region" description="Basic and acidic residues" evidence="3">
    <location>
        <begin position="334"/>
        <end position="348"/>
    </location>
</feature>
<evidence type="ECO:0000259" key="4">
    <source>
        <dbReference type="PROSITE" id="PS50961"/>
    </source>
</evidence>
<evidence type="ECO:0000256" key="1">
    <source>
        <dbReference type="ARBA" id="ARBA00022884"/>
    </source>
</evidence>
<comment type="caution">
    <text evidence="5">The sequence shown here is derived from an EMBL/GenBank/DDBJ whole genome shotgun (WGS) entry which is preliminary data.</text>
</comment>
<dbReference type="InterPro" id="IPR006630">
    <property type="entry name" value="La_HTH"/>
</dbReference>